<comment type="caution">
    <text evidence="2">The sequence shown here is derived from an EMBL/GenBank/DDBJ whole genome shotgun (WGS) entry which is preliminary data.</text>
</comment>
<accession>A0ABS8R0Y7</accession>
<evidence type="ECO:0000313" key="3">
    <source>
        <dbReference type="Proteomes" id="UP001154922"/>
    </source>
</evidence>
<dbReference type="SUPFAM" id="SSF53335">
    <property type="entry name" value="S-adenosyl-L-methionine-dependent methyltransferases"/>
    <property type="match status" value="1"/>
</dbReference>
<dbReference type="InterPro" id="IPR013216">
    <property type="entry name" value="Methyltransf_11"/>
</dbReference>
<sequence>MSLLKTGKKLINKFILPLGLEINKIDKGISTTLYEDSKRPETPKYLNIGAGSFFHPYWHNLDNPNEYYKDDQKGNLNIQYDLTSHEPMPIGDSTLKVAYTSHVIEHLSDHDVEFLFSEVYRCLQPGGVFRVTCPDMGLEYDAYIRGDVSFWKWPNAYGTYNTSIEQKFLDHFATALTDSHPASKIKLSDKEIRETFLNLQKAEAFDSIIRKIPKDIQKDHYGDHINWFDGEKVTRMLKASNFSEVYESKYLQSRCPILRNKALFDSTCPELSMYIECRK</sequence>
<dbReference type="Gene3D" id="3.40.50.150">
    <property type="entry name" value="Vaccinia Virus protein VP39"/>
    <property type="match status" value="1"/>
</dbReference>
<keyword evidence="2" id="KW-0489">Methyltransferase</keyword>
<dbReference type="GO" id="GO:0008168">
    <property type="term" value="F:methyltransferase activity"/>
    <property type="evidence" value="ECO:0007669"/>
    <property type="project" value="UniProtKB-KW"/>
</dbReference>
<feature type="domain" description="Methyltransferase type 11" evidence="1">
    <location>
        <begin position="73"/>
        <end position="129"/>
    </location>
</feature>
<proteinExistence type="predicted"/>
<protein>
    <submittedName>
        <fullName evidence="2">Methyltransferase domain-containing protein</fullName>
    </submittedName>
</protein>
<gene>
    <name evidence="2" type="ORF">LRQ20_18840</name>
</gene>
<evidence type="ECO:0000259" key="1">
    <source>
        <dbReference type="Pfam" id="PF08241"/>
    </source>
</evidence>
<dbReference type="RefSeq" id="WP_231809042.1">
    <property type="nucleotide sequence ID" value="NZ_JAJOZG010000083.1"/>
</dbReference>
<evidence type="ECO:0000313" key="2">
    <source>
        <dbReference type="EMBL" id="MCD7040367.1"/>
    </source>
</evidence>
<keyword evidence="3" id="KW-1185">Reference proteome</keyword>
<reference evidence="2 3" key="1">
    <citation type="journal article" date="2022" name="Int. J. Syst. Evol. Microbiol.">
        <title>Pseudomonas petroselini sp. nov., a pathogen causing bacterial rot of parsley in Japan.</title>
        <authorList>
            <person name="Sawada H."/>
            <person name="Fujikawa T."/>
            <person name="Osada S."/>
            <person name="Satou M."/>
        </authorList>
    </citation>
    <scope>NUCLEOTIDE SEQUENCE [LARGE SCALE GENOMIC DNA]</scope>
    <source>
        <strain evidence="2 3">MAFF 311096</strain>
    </source>
</reference>
<dbReference type="EMBL" id="JAJOZI010000101">
    <property type="protein sequence ID" value="MCD7040367.1"/>
    <property type="molecule type" value="Genomic_DNA"/>
</dbReference>
<reference evidence="2 3" key="2">
    <citation type="journal article" date="2023" name="Plant Pathol.">
        <title>Dismantling and reorganizing Pseudomonas marginalis sensu#lato.</title>
        <authorList>
            <person name="Sawada H."/>
            <person name="Fujikawa T."/>
            <person name="Satou M."/>
        </authorList>
    </citation>
    <scope>NUCLEOTIDE SEQUENCE [LARGE SCALE GENOMIC DNA]</scope>
    <source>
        <strain evidence="2 3">MAFF 311096</strain>
    </source>
</reference>
<dbReference type="Pfam" id="PF08241">
    <property type="entry name" value="Methyltransf_11"/>
    <property type="match status" value="1"/>
</dbReference>
<dbReference type="Proteomes" id="UP001154922">
    <property type="component" value="Unassembled WGS sequence"/>
</dbReference>
<dbReference type="InterPro" id="IPR029063">
    <property type="entry name" value="SAM-dependent_MTases_sf"/>
</dbReference>
<keyword evidence="2" id="KW-0808">Transferase</keyword>
<dbReference type="GO" id="GO:0032259">
    <property type="term" value="P:methylation"/>
    <property type="evidence" value="ECO:0007669"/>
    <property type="project" value="UniProtKB-KW"/>
</dbReference>
<organism evidence="2 3">
    <name type="scientific">Pseudomonas petroselini</name>
    <dbReference type="NCBI Taxonomy" id="2899822"/>
    <lineage>
        <taxon>Bacteria</taxon>
        <taxon>Pseudomonadati</taxon>
        <taxon>Pseudomonadota</taxon>
        <taxon>Gammaproteobacteria</taxon>
        <taxon>Pseudomonadales</taxon>
        <taxon>Pseudomonadaceae</taxon>
        <taxon>Pseudomonas</taxon>
    </lineage>
</organism>
<name>A0ABS8R0Y7_9PSED</name>